<keyword evidence="2" id="KW-1185">Reference proteome</keyword>
<dbReference type="HOGENOM" id="CLU_2373283_0_0_1"/>
<dbReference type="Proteomes" id="UP000017559">
    <property type="component" value="Unassembled WGS sequence"/>
</dbReference>
<proteinExistence type="predicted"/>
<dbReference type="KEGG" id="mrr:Moror_6656"/>
<protein>
    <submittedName>
        <fullName evidence="1">Uncharacterized protein</fullName>
    </submittedName>
</protein>
<dbReference type="EMBL" id="AWSO01000040">
    <property type="protein sequence ID" value="ESK96784.1"/>
    <property type="molecule type" value="Genomic_DNA"/>
</dbReference>
<gene>
    <name evidence="1" type="ORF">Moror_6656</name>
</gene>
<evidence type="ECO:0000313" key="2">
    <source>
        <dbReference type="Proteomes" id="UP000017559"/>
    </source>
</evidence>
<evidence type="ECO:0000313" key="1">
    <source>
        <dbReference type="EMBL" id="ESK96784.1"/>
    </source>
</evidence>
<accession>V2YYL6</accession>
<reference evidence="1 2" key="1">
    <citation type="journal article" date="2014" name="BMC Genomics">
        <title>Genome and secretome analysis of the hemibiotrophic fungal pathogen, Moniliophthora roreri, which causes frosty pod rot disease of cacao: mechanisms of the biotrophic and necrotrophic phases.</title>
        <authorList>
            <person name="Meinhardt L.W."/>
            <person name="Costa G.G.L."/>
            <person name="Thomazella D.P.T."/>
            <person name="Teixeira P.J.P.L."/>
            <person name="Carazzolle M.F."/>
            <person name="Schuster S.C."/>
            <person name="Carlson J.E."/>
            <person name="Guiltinan M.J."/>
            <person name="Mieczkowski P."/>
            <person name="Farmer A."/>
            <person name="Ramaraj T."/>
            <person name="Crozier J."/>
            <person name="Davis R.E."/>
            <person name="Shao J."/>
            <person name="Melnick R.L."/>
            <person name="Pereira G.A.G."/>
            <person name="Bailey B.A."/>
        </authorList>
    </citation>
    <scope>NUCLEOTIDE SEQUENCE [LARGE SCALE GENOMIC DNA]</scope>
    <source>
        <strain evidence="1 2">MCA 2997</strain>
    </source>
</reference>
<sequence>MSYYCGGIDGKAHSSPVSFATMECGRKKQCIVRLGLIHTADYQTSLLLLHSRNSFYIPDLDLRPNEAMGRAYFHLAAAKYWPSIDQMRPLRLYRY</sequence>
<comment type="caution">
    <text evidence="1">The sequence shown here is derived from an EMBL/GenBank/DDBJ whole genome shotgun (WGS) entry which is preliminary data.</text>
</comment>
<organism evidence="1 2">
    <name type="scientific">Moniliophthora roreri (strain MCA 2997)</name>
    <name type="common">Cocoa frosty pod rot fungus</name>
    <name type="synonym">Crinipellis roreri</name>
    <dbReference type="NCBI Taxonomy" id="1381753"/>
    <lineage>
        <taxon>Eukaryota</taxon>
        <taxon>Fungi</taxon>
        <taxon>Dikarya</taxon>
        <taxon>Basidiomycota</taxon>
        <taxon>Agaricomycotina</taxon>
        <taxon>Agaricomycetes</taxon>
        <taxon>Agaricomycetidae</taxon>
        <taxon>Agaricales</taxon>
        <taxon>Marasmiineae</taxon>
        <taxon>Marasmiaceae</taxon>
        <taxon>Moniliophthora</taxon>
    </lineage>
</organism>
<name>V2YYL6_MONRO</name>
<dbReference type="AlphaFoldDB" id="V2YYL6"/>